<dbReference type="InterPro" id="IPR035979">
    <property type="entry name" value="RBD_domain_sf"/>
</dbReference>
<evidence type="ECO:0000256" key="3">
    <source>
        <dbReference type="ARBA" id="ARBA00022816"/>
    </source>
</evidence>
<feature type="compositionally biased region" description="Polar residues" evidence="9">
    <location>
        <begin position="128"/>
        <end position="147"/>
    </location>
</feature>
<comment type="subcellular location">
    <subcellularLocation>
        <location evidence="1">Nucleus</location>
        <location evidence="1">Nuclear pore complex</location>
    </subcellularLocation>
</comment>
<dbReference type="GO" id="GO:0003676">
    <property type="term" value="F:nucleic acid binding"/>
    <property type="evidence" value="ECO:0007669"/>
    <property type="project" value="InterPro"/>
</dbReference>
<dbReference type="PANTHER" id="PTHR21527">
    <property type="entry name" value="NUCLEOPORIN NUP35"/>
    <property type="match status" value="1"/>
</dbReference>
<keyword evidence="12" id="KW-1185">Reference proteome</keyword>
<dbReference type="GO" id="GO:0044613">
    <property type="term" value="C:nuclear pore central transport channel"/>
    <property type="evidence" value="ECO:0007669"/>
    <property type="project" value="TreeGrafter"/>
</dbReference>
<dbReference type="Gene3D" id="3.30.70.330">
    <property type="match status" value="1"/>
</dbReference>
<keyword evidence="4" id="KW-0653">Protein transport</keyword>
<keyword evidence="7 8" id="KW-0539">Nucleus</keyword>
<keyword evidence="5" id="KW-0811">Translocation</keyword>
<dbReference type="FunCoup" id="A0A448YIF1">
    <property type="interactions" value="181"/>
</dbReference>
<dbReference type="GO" id="GO:0017056">
    <property type="term" value="F:structural constituent of nuclear pore"/>
    <property type="evidence" value="ECO:0007669"/>
    <property type="project" value="TreeGrafter"/>
</dbReference>
<evidence type="ECO:0000256" key="1">
    <source>
        <dbReference type="ARBA" id="ARBA00004567"/>
    </source>
</evidence>
<evidence type="ECO:0000256" key="9">
    <source>
        <dbReference type="SAM" id="MobiDB-lite"/>
    </source>
</evidence>
<evidence type="ECO:0000256" key="7">
    <source>
        <dbReference type="ARBA" id="ARBA00023242"/>
    </source>
</evidence>
<dbReference type="PANTHER" id="PTHR21527:SF6">
    <property type="entry name" value="NUCLEOPORIN NUP35"/>
    <property type="match status" value="1"/>
</dbReference>
<dbReference type="AlphaFoldDB" id="A0A448YIF1"/>
<dbReference type="GO" id="GO:0051028">
    <property type="term" value="P:mRNA transport"/>
    <property type="evidence" value="ECO:0007669"/>
    <property type="project" value="UniProtKB-UniRule"/>
</dbReference>
<gene>
    <name evidence="11" type="ORF">BRENAR_LOCUS1396</name>
</gene>
<feature type="region of interest" description="Disordered" evidence="9">
    <location>
        <begin position="116"/>
        <end position="147"/>
    </location>
</feature>
<evidence type="ECO:0000256" key="6">
    <source>
        <dbReference type="ARBA" id="ARBA00023132"/>
    </source>
</evidence>
<dbReference type="GO" id="GO:0044615">
    <property type="term" value="C:nuclear pore nuclear basket"/>
    <property type="evidence" value="ECO:0007669"/>
    <property type="project" value="TreeGrafter"/>
</dbReference>
<dbReference type="PROSITE" id="PS51472">
    <property type="entry name" value="RRM_NUP35"/>
    <property type="match status" value="1"/>
</dbReference>
<evidence type="ECO:0000256" key="4">
    <source>
        <dbReference type="ARBA" id="ARBA00022927"/>
    </source>
</evidence>
<dbReference type="SUPFAM" id="SSF54928">
    <property type="entry name" value="RNA-binding domain, RBD"/>
    <property type="match status" value="1"/>
</dbReference>
<dbReference type="Proteomes" id="UP000290900">
    <property type="component" value="Unassembled WGS sequence"/>
</dbReference>
<sequence>MKPRTMPVTLIKRARKTSNESLEEDKTTIPVLPFKKRSPEQDNEAWKEAYDYADLPPKRSLFDFNRPNEDQVGSNLLIDTPDFADLAKRPDDYLNAFNRYTRSRVEAAKEVVGQQVGGGLPFEENKSHLPTTNPSSQNAATRSTTRPTPVESSVIIYGFNDSNFDLIIDHFTKFGTILEDFHNSLRRSRPNKMNYPIFMGEGWVKITYGNPGNAIRALRENDSIDDQGHIIGVVPYSRKGLEELLNRKIPDSLDVGNGLASLHIDPEEITFPEDSNGIGELLRKSFTMGVSVDEKGKKGNELRLKDGSKLINSKKNTKKKERNGVVDGWVRFMFGRGEV</sequence>
<keyword evidence="2 8" id="KW-0813">Transport</keyword>
<organism evidence="11 12">
    <name type="scientific">Brettanomyces naardenensis</name>
    <name type="common">Yeast</name>
    <dbReference type="NCBI Taxonomy" id="13370"/>
    <lineage>
        <taxon>Eukaryota</taxon>
        <taxon>Fungi</taxon>
        <taxon>Dikarya</taxon>
        <taxon>Ascomycota</taxon>
        <taxon>Saccharomycotina</taxon>
        <taxon>Pichiomycetes</taxon>
        <taxon>Pichiales</taxon>
        <taxon>Pichiaceae</taxon>
        <taxon>Brettanomyces</taxon>
    </lineage>
</organism>
<reference evidence="11 12" key="1">
    <citation type="submission" date="2018-12" db="EMBL/GenBank/DDBJ databases">
        <authorList>
            <person name="Tiukova I."/>
            <person name="Dainat J."/>
        </authorList>
    </citation>
    <scope>NUCLEOTIDE SEQUENCE [LARGE SCALE GENOMIC DNA]</scope>
</reference>
<keyword evidence="3 8" id="KW-0509">mRNA transport</keyword>
<protein>
    <submittedName>
        <fullName evidence="11">DEKNAAC101565</fullName>
    </submittedName>
</protein>
<evidence type="ECO:0000313" key="11">
    <source>
        <dbReference type="EMBL" id="VEU20661.1"/>
    </source>
</evidence>
<dbReference type="Pfam" id="PF05172">
    <property type="entry name" value="RRM_Nup35"/>
    <property type="match status" value="1"/>
</dbReference>
<evidence type="ECO:0000313" key="12">
    <source>
        <dbReference type="Proteomes" id="UP000290900"/>
    </source>
</evidence>
<dbReference type="InterPro" id="IPR012677">
    <property type="entry name" value="Nucleotide-bd_a/b_plait_sf"/>
</dbReference>
<dbReference type="OrthoDB" id="1733656at2759"/>
<dbReference type="EMBL" id="CAACVR010000006">
    <property type="protein sequence ID" value="VEU20661.1"/>
    <property type="molecule type" value="Genomic_DNA"/>
</dbReference>
<dbReference type="GO" id="GO:0005543">
    <property type="term" value="F:phospholipid binding"/>
    <property type="evidence" value="ECO:0007669"/>
    <property type="project" value="TreeGrafter"/>
</dbReference>
<accession>A0A448YIF1</accession>
<feature type="domain" description="RRM Nup35-type" evidence="10">
    <location>
        <begin position="148"/>
        <end position="243"/>
    </location>
</feature>
<dbReference type="STRING" id="13370.A0A448YIF1"/>
<evidence type="ECO:0000256" key="5">
    <source>
        <dbReference type="ARBA" id="ARBA00023010"/>
    </source>
</evidence>
<evidence type="ECO:0000259" key="10">
    <source>
        <dbReference type="PROSITE" id="PS51472"/>
    </source>
</evidence>
<evidence type="ECO:0000256" key="8">
    <source>
        <dbReference type="PROSITE-ProRule" id="PRU00804"/>
    </source>
</evidence>
<evidence type="ECO:0000256" key="2">
    <source>
        <dbReference type="ARBA" id="ARBA00022448"/>
    </source>
</evidence>
<dbReference type="InterPro" id="IPR007846">
    <property type="entry name" value="RRM_NUP35_dom"/>
</dbReference>
<dbReference type="GO" id="GO:0006607">
    <property type="term" value="P:NLS-bearing protein import into nucleus"/>
    <property type="evidence" value="ECO:0007669"/>
    <property type="project" value="TreeGrafter"/>
</dbReference>
<dbReference type="GO" id="GO:0006999">
    <property type="term" value="P:nuclear pore organization"/>
    <property type="evidence" value="ECO:0007669"/>
    <property type="project" value="TreeGrafter"/>
</dbReference>
<dbReference type="InParanoid" id="A0A448YIF1"/>
<keyword evidence="6 8" id="KW-0906">Nuclear pore complex</keyword>
<name>A0A448YIF1_BRENA</name>
<proteinExistence type="predicted"/>